<name>A0A8J2U843_9BACT</name>
<protein>
    <submittedName>
        <fullName evidence="2">Uncharacterized protein</fullName>
    </submittedName>
</protein>
<keyword evidence="1" id="KW-0812">Transmembrane</keyword>
<evidence type="ECO:0000256" key="1">
    <source>
        <dbReference type="SAM" id="Phobius"/>
    </source>
</evidence>
<evidence type="ECO:0000313" key="3">
    <source>
        <dbReference type="Proteomes" id="UP000607559"/>
    </source>
</evidence>
<feature type="transmembrane region" description="Helical" evidence="1">
    <location>
        <begin position="74"/>
        <end position="93"/>
    </location>
</feature>
<keyword evidence="1" id="KW-0472">Membrane</keyword>
<dbReference type="AlphaFoldDB" id="A0A8J2U843"/>
<reference evidence="2" key="1">
    <citation type="journal article" date="2014" name="Int. J. Syst. Evol. Microbiol.">
        <title>Complete genome sequence of Corynebacterium casei LMG S-19264T (=DSM 44701T), isolated from a smear-ripened cheese.</title>
        <authorList>
            <consortium name="US DOE Joint Genome Institute (JGI-PGF)"/>
            <person name="Walter F."/>
            <person name="Albersmeier A."/>
            <person name="Kalinowski J."/>
            <person name="Ruckert C."/>
        </authorList>
    </citation>
    <scope>NUCLEOTIDE SEQUENCE</scope>
    <source>
        <strain evidence="2">CGMCC 1.15448</strain>
    </source>
</reference>
<gene>
    <name evidence="2" type="ORF">GCM10011511_05950</name>
</gene>
<keyword evidence="1" id="KW-1133">Transmembrane helix</keyword>
<dbReference type="EMBL" id="BMJC01000001">
    <property type="protein sequence ID" value="GGA85721.1"/>
    <property type="molecule type" value="Genomic_DNA"/>
</dbReference>
<sequence>MGVLRILARVAFICNICFLVVSFSQWLPQFPDNALTSDVIVLGWMGSLVFNVIVNLILLMLFFIGRLRKTGVPVWLLVINFLFFGIQIALLILNRNLR</sequence>
<evidence type="ECO:0000313" key="2">
    <source>
        <dbReference type="EMBL" id="GGA85721.1"/>
    </source>
</evidence>
<organism evidence="2 3">
    <name type="scientific">Puia dinghuensis</name>
    <dbReference type="NCBI Taxonomy" id="1792502"/>
    <lineage>
        <taxon>Bacteria</taxon>
        <taxon>Pseudomonadati</taxon>
        <taxon>Bacteroidota</taxon>
        <taxon>Chitinophagia</taxon>
        <taxon>Chitinophagales</taxon>
        <taxon>Chitinophagaceae</taxon>
        <taxon>Puia</taxon>
    </lineage>
</organism>
<reference evidence="2" key="2">
    <citation type="submission" date="2020-09" db="EMBL/GenBank/DDBJ databases">
        <authorList>
            <person name="Sun Q."/>
            <person name="Zhou Y."/>
        </authorList>
    </citation>
    <scope>NUCLEOTIDE SEQUENCE</scope>
    <source>
        <strain evidence="2">CGMCC 1.15448</strain>
    </source>
</reference>
<feature type="transmembrane region" description="Helical" evidence="1">
    <location>
        <begin position="39"/>
        <end position="62"/>
    </location>
</feature>
<keyword evidence="3" id="KW-1185">Reference proteome</keyword>
<proteinExistence type="predicted"/>
<dbReference type="Proteomes" id="UP000607559">
    <property type="component" value="Unassembled WGS sequence"/>
</dbReference>
<feature type="transmembrane region" description="Helical" evidence="1">
    <location>
        <begin position="7"/>
        <end position="27"/>
    </location>
</feature>
<accession>A0A8J2U843</accession>
<comment type="caution">
    <text evidence="2">The sequence shown here is derived from an EMBL/GenBank/DDBJ whole genome shotgun (WGS) entry which is preliminary data.</text>
</comment>